<sequence length="324" mass="36216">MIKWGILGLGNIAKKFASDLKLVPTAALHAVASRDLSKANEFANENNASKTYGTYQQLFEDKEVIVIYIATPHNNHAELSIQAMTHGKHVLCEKPIGVNEKEVRAMVAASKNNKVFLMEGLWSRFNPTIKKVKNLINKKEIGSLNYMYADFAFYGLDREEDGRLLNPSMAGGSLLDIGIYPVFLAYLFLGKPETILAKSNFHSTGVEIQTSIIFQYKNAQAVLYSGLNSTTQTIAEFSGSEGSIIIPSRWHVAQGYELKKGNESSFVSMPRNGLGFTYEIEEVHQCILKNKTESELWNHQNSIDLAQLLDSIRKEVGIIFPFEE</sequence>
<keyword evidence="2" id="KW-0560">Oxidoreductase</keyword>
<protein>
    <submittedName>
        <fullName evidence="5">Putative dehydrogenase</fullName>
    </submittedName>
</protein>
<dbReference type="InterPro" id="IPR050984">
    <property type="entry name" value="Gfo/Idh/MocA_domain"/>
</dbReference>
<dbReference type="AlphaFoldDB" id="A0A495E7L3"/>
<dbReference type="PANTHER" id="PTHR22604:SF105">
    <property type="entry name" value="TRANS-1,2-DIHYDROBENZENE-1,2-DIOL DEHYDROGENASE"/>
    <property type="match status" value="1"/>
</dbReference>
<name>A0A495E7L3_9FLAO</name>
<dbReference type="SUPFAM" id="SSF51735">
    <property type="entry name" value="NAD(P)-binding Rossmann-fold domains"/>
    <property type="match status" value="1"/>
</dbReference>
<feature type="domain" description="GFO/IDH/MocA-like oxidoreductase" evidence="4">
    <location>
        <begin position="130"/>
        <end position="244"/>
    </location>
</feature>
<dbReference type="Pfam" id="PF01408">
    <property type="entry name" value="GFO_IDH_MocA"/>
    <property type="match status" value="1"/>
</dbReference>
<evidence type="ECO:0000313" key="5">
    <source>
        <dbReference type="EMBL" id="RKR12932.1"/>
    </source>
</evidence>
<organism evidence="5 6">
    <name type="scientific">Maribacter vaceletii</name>
    <dbReference type="NCBI Taxonomy" id="1206816"/>
    <lineage>
        <taxon>Bacteria</taxon>
        <taxon>Pseudomonadati</taxon>
        <taxon>Bacteroidota</taxon>
        <taxon>Flavobacteriia</taxon>
        <taxon>Flavobacteriales</taxon>
        <taxon>Flavobacteriaceae</taxon>
        <taxon>Maribacter</taxon>
    </lineage>
</organism>
<dbReference type="GO" id="GO:0000166">
    <property type="term" value="F:nucleotide binding"/>
    <property type="evidence" value="ECO:0007669"/>
    <property type="project" value="InterPro"/>
</dbReference>
<dbReference type="PANTHER" id="PTHR22604">
    <property type="entry name" value="OXIDOREDUCTASES"/>
    <property type="match status" value="1"/>
</dbReference>
<evidence type="ECO:0000256" key="2">
    <source>
        <dbReference type="ARBA" id="ARBA00023002"/>
    </source>
</evidence>
<dbReference type="Gene3D" id="3.40.50.720">
    <property type="entry name" value="NAD(P)-binding Rossmann-like Domain"/>
    <property type="match status" value="1"/>
</dbReference>
<dbReference type="RefSeq" id="WP_121066172.1">
    <property type="nucleotide sequence ID" value="NZ_RBIQ01000008.1"/>
</dbReference>
<dbReference type="InterPro" id="IPR055170">
    <property type="entry name" value="GFO_IDH_MocA-like_dom"/>
</dbReference>
<dbReference type="InterPro" id="IPR000683">
    <property type="entry name" value="Gfo/Idh/MocA-like_OxRdtase_N"/>
</dbReference>
<dbReference type="GO" id="GO:0016491">
    <property type="term" value="F:oxidoreductase activity"/>
    <property type="evidence" value="ECO:0007669"/>
    <property type="project" value="UniProtKB-KW"/>
</dbReference>
<dbReference type="InterPro" id="IPR036291">
    <property type="entry name" value="NAD(P)-bd_dom_sf"/>
</dbReference>
<dbReference type="Gene3D" id="3.30.360.10">
    <property type="entry name" value="Dihydrodipicolinate Reductase, domain 2"/>
    <property type="match status" value="1"/>
</dbReference>
<proteinExistence type="inferred from homology"/>
<reference evidence="5 6" key="1">
    <citation type="submission" date="2018-10" db="EMBL/GenBank/DDBJ databases">
        <title>Genomic Encyclopedia of Archaeal and Bacterial Type Strains, Phase II (KMG-II): from individual species to whole genera.</title>
        <authorList>
            <person name="Goeker M."/>
        </authorList>
    </citation>
    <scope>NUCLEOTIDE SEQUENCE [LARGE SCALE GENOMIC DNA]</scope>
    <source>
        <strain evidence="5 6">DSM 25230</strain>
    </source>
</reference>
<dbReference type="OrthoDB" id="9815825at2"/>
<evidence type="ECO:0000259" key="4">
    <source>
        <dbReference type="Pfam" id="PF22725"/>
    </source>
</evidence>
<dbReference type="Proteomes" id="UP000269412">
    <property type="component" value="Unassembled WGS sequence"/>
</dbReference>
<gene>
    <name evidence="5" type="ORF">CLV91_1644</name>
</gene>
<evidence type="ECO:0000259" key="3">
    <source>
        <dbReference type="Pfam" id="PF01408"/>
    </source>
</evidence>
<accession>A0A495E7L3</accession>
<keyword evidence="6" id="KW-1185">Reference proteome</keyword>
<dbReference type="Pfam" id="PF22725">
    <property type="entry name" value="GFO_IDH_MocA_C3"/>
    <property type="match status" value="1"/>
</dbReference>
<feature type="domain" description="Gfo/Idh/MocA-like oxidoreductase N-terminal" evidence="3">
    <location>
        <begin position="2"/>
        <end position="120"/>
    </location>
</feature>
<dbReference type="EMBL" id="RBIQ01000008">
    <property type="protein sequence ID" value="RKR12932.1"/>
    <property type="molecule type" value="Genomic_DNA"/>
</dbReference>
<evidence type="ECO:0000256" key="1">
    <source>
        <dbReference type="ARBA" id="ARBA00010928"/>
    </source>
</evidence>
<comment type="caution">
    <text evidence="5">The sequence shown here is derived from an EMBL/GenBank/DDBJ whole genome shotgun (WGS) entry which is preliminary data.</text>
</comment>
<comment type="similarity">
    <text evidence="1">Belongs to the Gfo/Idh/MocA family.</text>
</comment>
<dbReference type="SUPFAM" id="SSF55347">
    <property type="entry name" value="Glyceraldehyde-3-phosphate dehydrogenase-like, C-terminal domain"/>
    <property type="match status" value="1"/>
</dbReference>
<evidence type="ECO:0000313" key="6">
    <source>
        <dbReference type="Proteomes" id="UP000269412"/>
    </source>
</evidence>